<dbReference type="AlphaFoldDB" id="A0AAW6QC20"/>
<evidence type="ECO:0000259" key="7">
    <source>
        <dbReference type="Pfam" id="PF01478"/>
    </source>
</evidence>
<keyword evidence="3 6" id="KW-0812">Transmembrane</keyword>
<keyword evidence="2" id="KW-1003">Cell membrane</keyword>
<dbReference type="PANTHER" id="PTHR36506:SF1">
    <property type="entry name" value="PREFLAGELLIN PEPTIDASE"/>
    <property type="match status" value="1"/>
</dbReference>
<accession>A0AAW6QC20</accession>
<evidence type="ECO:0000256" key="6">
    <source>
        <dbReference type="SAM" id="Phobius"/>
    </source>
</evidence>
<dbReference type="InterPro" id="IPR000045">
    <property type="entry name" value="Prepilin_IV_endopep_pep"/>
</dbReference>
<evidence type="ECO:0000256" key="2">
    <source>
        <dbReference type="ARBA" id="ARBA00022475"/>
    </source>
</evidence>
<organism evidence="8 9">
    <name type="scientific">Exercitatus varius</name>
    <dbReference type="NCBI Taxonomy" id="67857"/>
    <lineage>
        <taxon>Bacteria</taxon>
        <taxon>Pseudomonadati</taxon>
        <taxon>Pseudomonadota</taxon>
        <taxon>Gammaproteobacteria</taxon>
        <taxon>Pasteurellales</taxon>
        <taxon>Pasteurellaceae</taxon>
        <taxon>Exercitatus</taxon>
    </lineage>
</organism>
<dbReference type="EC" id="3.4.23.43" evidence="8"/>
<evidence type="ECO:0000256" key="5">
    <source>
        <dbReference type="ARBA" id="ARBA00023136"/>
    </source>
</evidence>
<dbReference type="Proteomes" id="UP001214976">
    <property type="component" value="Unassembled WGS sequence"/>
</dbReference>
<dbReference type="GO" id="GO:0004190">
    <property type="term" value="F:aspartic-type endopeptidase activity"/>
    <property type="evidence" value="ECO:0007669"/>
    <property type="project" value="UniProtKB-EC"/>
</dbReference>
<dbReference type="EMBL" id="JARQTW010000022">
    <property type="protein sequence ID" value="MDG2950999.1"/>
    <property type="molecule type" value="Genomic_DNA"/>
</dbReference>
<evidence type="ECO:0000256" key="3">
    <source>
        <dbReference type="ARBA" id="ARBA00022692"/>
    </source>
</evidence>
<dbReference type="PANTHER" id="PTHR36506">
    <property type="entry name" value="PREFLAGELLIN PEPTIDASE"/>
    <property type="match status" value="1"/>
</dbReference>
<evidence type="ECO:0000313" key="8">
    <source>
        <dbReference type="EMBL" id="MDG2950999.1"/>
    </source>
</evidence>
<dbReference type="InterPro" id="IPR052218">
    <property type="entry name" value="Preflagellin_Peptidase"/>
</dbReference>
<comment type="caution">
    <text evidence="8">The sequence shown here is derived from an EMBL/GenBank/DDBJ whole genome shotgun (WGS) entry which is preliminary data.</text>
</comment>
<evidence type="ECO:0000256" key="4">
    <source>
        <dbReference type="ARBA" id="ARBA00022989"/>
    </source>
</evidence>
<feature type="transmembrane region" description="Helical" evidence="6">
    <location>
        <begin position="95"/>
        <end position="116"/>
    </location>
</feature>
<keyword evidence="8" id="KW-0378">Hydrolase</keyword>
<comment type="subcellular location">
    <subcellularLocation>
        <location evidence="1">Cell membrane</location>
        <topology evidence="1">Multi-pass membrane protein</topology>
    </subcellularLocation>
</comment>
<feature type="transmembrane region" description="Helical" evidence="6">
    <location>
        <begin position="128"/>
        <end position="144"/>
    </location>
</feature>
<dbReference type="Pfam" id="PF01478">
    <property type="entry name" value="Peptidase_A24"/>
    <property type="match status" value="1"/>
</dbReference>
<keyword evidence="4 6" id="KW-1133">Transmembrane helix</keyword>
<dbReference type="Gene3D" id="1.20.120.1220">
    <property type="match status" value="1"/>
</dbReference>
<feature type="transmembrane region" description="Helical" evidence="6">
    <location>
        <begin position="30"/>
        <end position="49"/>
    </location>
</feature>
<feature type="domain" description="Prepilin type IV endopeptidase peptidase" evidence="7">
    <location>
        <begin position="13"/>
        <end position="111"/>
    </location>
</feature>
<evidence type="ECO:0000256" key="1">
    <source>
        <dbReference type="ARBA" id="ARBA00004651"/>
    </source>
</evidence>
<keyword evidence="5 6" id="KW-0472">Membrane</keyword>
<dbReference type="RefSeq" id="WP_317477870.1">
    <property type="nucleotide sequence ID" value="NZ_JARQTW010000022.1"/>
</dbReference>
<name>A0AAW6QC20_9PAST</name>
<feature type="transmembrane region" description="Helical" evidence="6">
    <location>
        <begin position="55"/>
        <end position="74"/>
    </location>
</feature>
<dbReference type="GO" id="GO:0005886">
    <property type="term" value="C:plasma membrane"/>
    <property type="evidence" value="ECO:0007669"/>
    <property type="project" value="UniProtKB-SubCell"/>
</dbReference>
<sequence>MPTHQLIIGLDLIAALQLFYLCFTDIKSRIIDNRVIIGLFFTMAALSWLKYEQVFVLQAAAGLAIGFLLFTLNVMGGGDAKLIAVLMLAVPSEQLISLFFLTALCGLLLIIIGWLFFRQSIKQNGLPYGVAISFGYFATLFLYAS</sequence>
<protein>
    <submittedName>
        <fullName evidence="8">Prepilin peptidase</fullName>
        <ecNumber evidence="8">3.4.23.43</ecNumber>
    </submittedName>
</protein>
<evidence type="ECO:0000313" key="9">
    <source>
        <dbReference type="Proteomes" id="UP001214976"/>
    </source>
</evidence>
<feature type="transmembrane region" description="Helical" evidence="6">
    <location>
        <begin position="6"/>
        <end position="23"/>
    </location>
</feature>
<proteinExistence type="predicted"/>
<gene>
    <name evidence="8" type="ORF">P7M15_10840</name>
</gene>
<reference evidence="8" key="1">
    <citation type="submission" date="2023-03" db="EMBL/GenBank/DDBJ databases">
        <title>Classification of Bisgaard taxon 6 and taxon 10 as Exercitatus varius gen. nov., spec. nov.</title>
        <authorList>
            <person name="Christensen H."/>
        </authorList>
    </citation>
    <scope>NUCLEOTIDE SEQUENCE</scope>
    <source>
        <strain evidence="8">86116</strain>
    </source>
</reference>